<feature type="transmembrane region" description="Helical" evidence="2">
    <location>
        <begin position="7"/>
        <end position="27"/>
    </location>
</feature>
<sequence length="264" mass="30944">MRDSKRVVLYISIMVLSIFIIGCNSSSENAKKSKEDSKEDQIKKSFAKTLDMYPIKNLEDLYDKEGYRDGEFEKGDKGTWTIYTDFAKSNKAGELDSEGMVLHLNRNTRTAKGYYFVRKTYNEEDKMLQRKDYRIKLKNNKIVLLDKVEDKKLKHKIENFKFFGQYADFKDLKNYKNGKISSNENVPYYEAEYKIENSDRNVKKLRNVYPITTSESPTLKFHIDGDIKGSSIGYKKVEYIFSKQKDNQISVSDFLNFNPSKDNQ</sequence>
<keyword evidence="2" id="KW-0472">Membrane</keyword>
<dbReference type="Proteomes" id="UP000249918">
    <property type="component" value="Unassembled WGS sequence"/>
</dbReference>
<dbReference type="Proteomes" id="UP000070985">
    <property type="component" value="Unassembled WGS sequence"/>
</dbReference>
<dbReference type="Gene3D" id="2.50.20.40">
    <property type="match status" value="1"/>
</dbReference>
<comment type="similarity">
    <text evidence="1">Belongs to the staphylococcal tandem lipoprotein family.</text>
</comment>
<reference evidence="4" key="4">
    <citation type="submission" date="2021-08" db="EMBL/GenBank/DDBJ databases">
        <title>Whole-genome sequencing of local methicillin-resistant S. aureus strain Lr2.</title>
        <authorList>
            <person name="Ali A."/>
            <person name="Ullah N."/>
        </authorList>
    </citation>
    <scope>NUCLEOTIDE SEQUENCE</scope>
    <source>
        <strain evidence="4">Lr2</strain>
    </source>
</reference>
<evidence type="ECO:0000313" key="6">
    <source>
        <dbReference type="EMBL" id="SRC27865.1"/>
    </source>
</evidence>
<dbReference type="InterPro" id="IPR007595">
    <property type="entry name" value="Csa"/>
</dbReference>
<dbReference type="EMBL" id="JAIGOF010000006">
    <property type="protein sequence ID" value="MBX8594181.1"/>
    <property type="molecule type" value="Genomic_DNA"/>
</dbReference>
<keyword evidence="6" id="KW-0449">Lipoprotein</keyword>
<evidence type="ECO:0000313" key="5">
    <source>
        <dbReference type="EMBL" id="QCT58553.1"/>
    </source>
</evidence>
<dbReference type="RefSeq" id="WP_001205664.1">
    <property type="nucleotide sequence ID" value="NZ_AP025176.1"/>
</dbReference>
<dbReference type="Pfam" id="PF04507">
    <property type="entry name" value="DUF576"/>
    <property type="match status" value="1"/>
</dbReference>
<name>A0AAE8PDC6_STAAU</name>
<dbReference type="InterPro" id="IPR038641">
    <property type="entry name" value="Csa_sf"/>
</dbReference>
<reference evidence="6 7" key="2">
    <citation type="submission" date="2018-06" db="EMBL/GenBank/DDBJ databases">
        <authorList>
            <consortium name="Pathogen Informatics"/>
            <person name="Doyle S."/>
        </authorList>
    </citation>
    <scope>NUCLEOTIDE SEQUENCE [LARGE SCALE GENOMIC DNA]</scope>
    <source>
        <strain evidence="6 7">EOE047</strain>
    </source>
</reference>
<evidence type="ECO:0000256" key="1">
    <source>
        <dbReference type="ARBA" id="ARBA00009715"/>
    </source>
</evidence>
<proteinExistence type="inferred from homology"/>
<evidence type="ECO:0000313" key="4">
    <source>
        <dbReference type="EMBL" id="MBX8594181.1"/>
    </source>
</evidence>
<dbReference type="EMBL" id="UDJK01000007">
    <property type="protein sequence ID" value="SRC27865.1"/>
    <property type="molecule type" value="Genomic_DNA"/>
</dbReference>
<keyword evidence="2" id="KW-0812">Transmembrane</keyword>
<evidence type="ECO:0000256" key="2">
    <source>
        <dbReference type="SAM" id="Phobius"/>
    </source>
</evidence>
<accession>A0AAE8PDC6</accession>
<dbReference type="AlphaFoldDB" id="A0AAE8PDC6"/>
<dbReference type="Proteomes" id="UP000309390">
    <property type="component" value="Unassembled WGS sequence"/>
</dbReference>
<gene>
    <name evidence="6" type="primary">lpl2_2</name>
    <name evidence="5" type="ORF">E1948_02135</name>
    <name evidence="4" type="ORF">E1948_06105</name>
    <name evidence="3" type="ORF">ERS391062_02216</name>
    <name evidence="6" type="ORF">SAMEA1466929_01839</name>
</gene>
<dbReference type="EMBL" id="CP038850">
    <property type="protein sequence ID" value="QCT58553.1"/>
    <property type="molecule type" value="Genomic_DNA"/>
</dbReference>
<reference evidence="3" key="1">
    <citation type="submission" date="2016-02" db="EMBL/GenBank/DDBJ databases">
        <authorList>
            <consortium name="Pathogen Informatics"/>
        </authorList>
    </citation>
    <scope>NUCLEOTIDE SEQUENCE</scope>
    <source>
        <strain evidence="3">1943STDY5698364</strain>
    </source>
</reference>
<dbReference type="PROSITE" id="PS51257">
    <property type="entry name" value="PROKAR_LIPOPROTEIN"/>
    <property type="match status" value="1"/>
</dbReference>
<evidence type="ECO:0000313" key="3">
    <source>
        <dbReference type="EMBL" id="CZQ68429.1"/>
    </source>
</evidence>
<dbReference type="EMBL" id="FJNR01000016">
    <property type="protein sequence ID" value="CZQ68429.1"/>
    <property type="molecule type" value="Genomic_DNA"/>
</dbReference>
<evidence type="ECO:0000313" key="7">
    <source>
        <dbReference type="Proteomes" id="UP000249918"/>
    </source>
</evidence>
<reference evidence="5" key="3">
    <citation type="submission" date="2019-04" db="EMBL/GenBank/DDBJ databases">
        <title>Whole-genome sequencing of local methicillin-resistant S. aureus strain Lr2.</title>
        <authorList>
            <person name="Ullah N."/>
            <person name="Ali A."/>
        </authorList>
    </citation>
    <scope>NUCLEOTIDE SEQUENCE [LARGE SCALE GENOMIC DNA]</scope>
    <source>
        <strain evidence="5">Lr2</strain>
    </source>
</reference>
<protein>
    <submittedName>
        <fullName evidence="3 6">Lipoprotein</fullName>
    </submittedName>
    <submittedName>
        <fullName evidence="4">Tandem-type lipoprotein</fullName>
    </submittedName>
</protein>
<organism evidence="6 7">
    <name type="scientific">Staphylococcus aureus</name>
    <dbReference type="NCBI Taxonomy" id="1280"/>
    <lineage>
        <taxon>Bacteria</taxon>
        <taxon>Bacillati</taxon>
        <taxon>Bacillota</taxon>
        <taxon>Bacilli</taxon>
        <taxon>Bacillales</taxon>
        <taxon>Staphylococcaceae</taxon>
        <taxon>Staphylococcus</taxon>
    </lineage>
</organism>
<keyword evidence="2" id="KW-1133">Transmembrane helix</keyword>
<dbReference type="NCBIfam" id="TIGR01742">
    <property type="entry name" value="SA_tandem_lipo"/>
    <property type="match status" value="1"/>
</dbReference>